<organism evidence="10 11">
    <name type="scientific">Centaurea solstitialis</name>
    <name type="common">yellow star-thistle</name>
    <dbReference type="NCBI Taxonomy" id="347529"/>
    <lineage>
        <taxon>Eukaryota</taxon>
        <taxon>Viridiplantae</taxon>
        <taxon>Streptophyta</taxon>
        <taxon>Embryophyta</taxon>
        <taxon>Tracheophyta</taxon>
        <taxon>Spermatophyta</taxon>
        <taxon>Magnoliopsida</taxon>
        <taxon>eudicotyledons</taxon>
        <taxon>Gunneridae</taxon>
        <taxon>Pentapetalae</taxon>
        <taxon>asterids</taxon>
        <taxon>campanulids</taxon>
        <taxon>Asterales</taxon>
        <taxon>Asteraceae</taxon>
        <taxon>Carduoideae</taxon>
        <taxon>Cardueae</taxon>
        <taxon>Centaureinae</taxon>
        <taxon>Centaurea</taxon>
    </lineage>
</organism>
<evidence type="ECO:0000256" key="2">
    <source>
        <dbReference type="ARBA" id="ARBA00007717"/>
    </source>
</evidence>
<dbReference type="PANTHER" id="PTHR31826">
    <property type="entry name" value="NICALIN"/>
    <property type="match status" value="1"/>
</dbReference>
<dbReference type="Proteomes" id="UP001172457">
    <property type="component" value="Chromosome 3"/>
</dbReference>
<keyword evidence="3 9" id="KW-0812">Transmembrane</keyword>
<dbReference type="EMBL" id="JARYMX010000003">
    <property type="protein sequence ID" value="KAJ9558672.1"/>
    <property type="molecule type" value="Genomic_DNA"/>
</dbReference>
<keyword evidence="11" id="KW-1185">Reference proteome</keyword>
<dbReference type="CDD" id="cd03882">
    <property type="entry name" value="M28_nicalin_like"/>
    <property type="match status" value="1"/>
</dbReference>
<reference evidence="10" key="1">
    <citation type="submission" date="2023-03" db="EMBL/GenBank/DDBJ databases">
        <title>Chromosome-scale reference genome and RAD-based genetic map of yellow starthistle (Centaurea solstitialis) reveal putative structural variation and QTLs associated with invader traits.</title>
        <authorList>
            <person name="Reatini B."/>
            <person name="Cang F.A."/>
            <person name="Jiang Q."/>
            <person name="Mckibben M.T.W."/>
            <person name="Barker M.S."/>
            <person name="Rieseberg L.H."/>
            <person name="Dlugosch K.M."/>
        </authorList>
    </citation>
    <scope>NUCLEOTIDE SEQUENCE</scope>
    <source>
        <strain evidence="10">CAN-66</strain>
        <tissue evidence="10">Leaf</tissue>
    </source>
</reference>
<evidence type="ECO:0000256" key="9">
    <source>
        <dbReference type="SAM" id="Phobius"/>
    </source>
</evidence>
<sequence>MAIAVAPADGGGRRRRQVFESVYSVIALVFILVACVELCDASTVVDVYRLIQYDISGAPFGSRVASLNHHAGSSLFAPGSDLSRTVVILPLRELNETFIRGAVSTCLKLEAQAVVMSLCYMDVGKYIEQGKPLGGLLLLLPRIFRSDNSETVGGYGDSSDKENMKKLLVDLEQKLIHASINYPVYFAFEDEDLDTVLADIKRNDAAGQPATATTGGYKLIVTSPTPKKLASPTITNIQGWLPGLKADGDSNQLPTIAIVASYDTFGAAPALSVGSDSNGSGVVALLEIARLFSILYSNPSTRGKYNILFGLTSGGPYNYNGTQKWLRSFDQRLRENIDYAICLNSLGSAEKGLWLHVSKPPENAYVKQIYEGLSDVAKELGLEVGLKHKKINVSNSRVAWEHEQFSRLRVTAATLSGLSVAPNLLENAGGLSDNREFASEAAVVQSVKLVAESLARHIYGQQGKDVNIFADNSSLAVNPSYIRSWLDLLSRTPRVAPFLSKDSPFIVALKKELAEHVVEVNLQHDVLDGMFTFYDSTVNTLQIYQVASVTFDLLLLLVLGSYLITLFSFLVISTRGVDDLISLFRRPPSRKVKSV</sequence>
<feature type="transmembrane region" description="Helical" evidence="9">
    <location>
        <begin position="553"/>
        <end position="572"/>
    </location>
</feature>
<keyword evidence="7 9" id="KW-0472">Membrane</keyword>
<evidence type="ECO:0008006" key="12">
    <source>
        <dbReference type="Google" id="ProtNLM"/>
    </source>
</evidence>
<dbReference type="Gene3D" id="3.40.630.10">
    <property type="entry name" value="Zn peptidases"/>
    <property type="match status" value="1"/>
</dbReference>
<evidence type="ECO:0000256" key="4">
    <source>
        <dbReference type="ARBA" id="ARBA00022729"/>
    </source>
</evidence>
<comment type="caution">
    <text evidence="10">The sequence shown here is derived from an EMBL/GenBank/DDBJ whole genome shotgun (WGS) entry which is preliminary data.</text>
</comment>
<feature type="transmembrane region" description="Helical" evidence="9">
    <location>
        <begin position="22"/>
        <end position="45"/>
    </location>
</feature>
<dbReference type="InterPro" id="IPR018247">
    <property type="entry name" value="EF_Hand_1_Ca_BS"/>
</dbReference>
<comment type="similarity">
    <text evidence="2">Belongs to the nicastrin family.</text>
</comment>
<proteinExistence type="inferred from homology"/>
<name>A0AA38TW02_9ASTR</name>
<keyword evidence="6 9" id="KW-1133">Transmembrane helix</keyword>
<evidence type="ECO:0000256" key="5">
    <source>
        <dbReference type="ARBA" id="ARBA00022824"/>
    </source>
</evidence>
<protein>
    <recommendedName>
        <fullName evidence="12">Nicalin</fullName>
    </recommendedName>
</protein>
<evidence type="ECO:0000256" key="1">
    <source>
        <dbReference type="ARBA" id="ARBA00004389"/>
    </source>
</evidence>
<dbReference type="SUPFAM" id="SSF53187">
    <property type="entry name" value="Zn-dependent exopeptidases"/>
    <property type="match status" value="1"/>
</dbReference>
<keyword evidence="4" id="KW-0732">Signal</keyword>
<evidence type="ECO:0000256" key="3">
    <source>
        <dbReference type="ARBA" id="ARBA00022692"/>
    </source>
</evidence>
<keyword evidence="8" id="KW-0325">Glycoprotein</keyword>
<dbReference type="AlphaFoldDB" id="A0AA38TW02"/>
<dbReference type="PROSITE" id="PS00018">
    <property type="entry name" value="EF_HAND_1"/>
    <property type="match status" value="1"/>
</dbReference>
<dbReference type="GO" id="GO:0005789">
    <property type="term" value="C:endoplasmic reticulum membrane"/>
    <property type="evidence" value="ECO:0007669"/>
    <property type="project" value="UniProtKB-SubCell"/>
</dbReference>
<evidence type="ECO:0000313" key="11">
    <source>
        <dbReference type="Proteomes" id="UP001172457"/>
    </source>
</evidence>
<accession>A0AA38TW02</accession>
<dbReference type="InterPro" id="IPR016574">
    <property type="entry name" value="Nicalin"/>
</dbReference>
<dbReference type="GO" id="GO:0009966">
    <property type="term" value="P:regulation of signal transduction"/>
    <property type="evidence" value="ECO:0007669"/>
    <property type="project" value="InterPro"/>
</dbReference>
<comment type="subcellular location">
    <subcellularLocation>
        <location evidence="1">Endoplasmic reticulum membrane</location>
        <topology evidence="1">Single-pass membrane protein</topology>
    </subcellularLocation>
</comment>
<evidence type="ECO:0000256" key="7">
    <source>
        <dbReference type="ARBA" id="ARBA00023136"/>
    </source>
</evidence>
<gene>
    <name evidence="10" type="ORF">OSB04_013286</name>
</gene>
<evidence type="ECO:0000256" key="6">
    <source>
        <dbReference type="ARBA" id="ARBA00022989"/>
    </source>
</evidence>
<keyword evidence="5" id="KW-0256">Endoplasmic reticulum</keyword>
<evidence type="ECO:0000256" key="8">
    <source>
        <dbReference type="ARBA" id="ARBA00023180"/>
    </source>
</evidence>
<dbReference type="Pfam" id="PF05450">
    <property type="entry name" value="Nicastrin"/>
    <property type="match status" value="1"/>
</dbReference>
<evidence type="ECO:0000313" key="10">
    <source>
        <dbReference type="EMBL" id="KAJ9558672.1"/>
    </source>
</evidence>